<reference evidence="2" key="1">
    <citation type="submission" date="2016-04" db="EMBL/GenBank/DDBJ databases">
        <authorList>
            <person name="Evans L.H."/>
            <person name="Alamgir A."/>
            <person name="Owens N."/>
            <person name="Weber N.D."/>
            <person name="Virtaneva K."/>
            <person name="Barbian K."/>
            <person name="Babar A."/>
            <person name="Rosenke K."/>
        </authorList>
    </citation>
    <scope>NUCLEOTIDE SEQUENCE</scope>
    <source>
        <strain evidence="2">86</strain>
    </source>
</reference>
<gene>
    <name evidence="2" type="ORF">KL86CLO1_11672</name>
</gene>
<sequence length="123" mass="14029">MSLVSKTRIEHMFSFCKMAYLTKNESIFLFSTFLIGVNREYYGTAYMIYPLNSHWNITVNRLLMLCDHAADRRQKIKGVCTYEEGADKRIYLWDVSYGSGDGIDWGSSSDGGAENSEPSVHGY</sequence>
<name>A0A212JT25_9FIRM</name>
<evidence type="ECO:0000313" key="2">
    <source>
        <dbReference type="EMBL" id="SBW02600.1"/>
    </source>
</evidence>
<feature type="region of interest" description="Disordered" evidence="1">
    <location>
        <begin position="103"/>
        <end position="123"/>
    </location>
</feature>
<feature type="compositionally biased region" description="Low complexity" evidence="1">
    <location>
        <begin position="103"/>
        <end position="112"/>
    </location>
</feature>
<evidence type="ECO:0000256" key="1">
    <source>
        <dbReference type="SAM" id="MobiDB-lite"/>
    </source>
</evidence>
<dbReference type="AlphaFoldDB" id="A0A212JT25"/>
<accession>A0A212JT25</accession>
<protein>
    <submittedName>
        <fullName evidence="2">Uncharacterized protein</fullName>
    </submittedName>
</protein>
<organism evidence="2">
    <name type="scientific">uncultured Eubacteriales bacterium</name>
    <dbReference type="NCBI Taxonomy" id="172733"/>
    <lineage>
        <taxon>Bacteria</taxon>
        <taxon>Bacillati</taxon>
        <taxon>Bacillota</taxon>
        <taxon>Clostridia</taxon>
        <taxon>Eubacteriales</taxon>
        <taxon>environmental samples</taxon>
    </lineage>
</organism>
<proteinExistence type="predicted"/>
<dbReference type="EMBL" id="FLUN01000001">
    <property type="protein sequence ID" value="SBW02600.1"/>
    <property type="molecule type" value="Genomic_DNA"/>
</dbReference>